<gene>
    <name evidence="1" type="ORF">SAMN05428953_12328</name>
</gene>
<dbReference type="AlphaFoldDB" id="A0A1G9FUK4"/>
<reference evidence="2" key="1">
    <citation type="submission" date="2016-10" db="EMBL/GenBank/DDBJ databases">
        <authorList>
            <person name="Varghese N."/>
            <person name="Submissions S."/>
        </authorList>
    </citation>
    <scope>NUCLEOTIDE SEQUENCE [LARGE SCALE GENOMIC DNA]</scope>
    <source>
        <strain evidence="2">CGMCC 1.11022</strain>
    </source>
</reference>
<dbReference type="EMBL" id="FNEE01000023">
    <property type="protein sequence ID" value="SDK92101.1"/>
    <property type="molecule type" value="Genomic_DNA"/>
</dbReference>
<proteinExistence type="predicted"/>
<keyword evidence="2" id="KW-1185">Reference proteome</keyword>
<name>A0A1G9FUK4_9HYPH</name>
<evidence type="ECO:0000313" key="2">
    <source>
        <dbReference type="Proteomes" id="UP000198894"/>
    </source>
</evidence>
<organism evidence="1 2">
    <name type="scientific">Mesorhizobium muleiense</name>
    <dbReference type="NCBI Taxonomy" id="1004279"/>
    <lineage>
        <taxon>Bacteria</taxon>
        <taxon>Pseudomonadati</taxon>
        <taxon>Pseudomonadota</taxon>
        <taxon>Alphaproteobacteria</taxon>
        <taxon>Hyphomicrobiales</taxon>
        <taxon>Phyllobacteriaceae</taxon>
        <taxon>Mesorhizobium</taxon>
    </lineage>
</organism>
<evidence type="ECO:0000313" key="1">
    <source>
        <dbReference type="EMBL" id="SDK92101.1"/>
    </source>
</evidence>
<dbReference type="Proteomes" id="UP000198894">
    <property type="component" value="Unassembled WGS sequence"/>
</dbReference>
<protein>
    <submittedName>
        <fullName evidence="1">Uncharacterized protein</fullName>
    </submittedName>
</protein>
<accession>A0A1G9FUK4</accession>
<sequence length="49" mass="5437">MVLICANDPPTHRGGFFYIKPSHKFVPVLPISMSAGQRLPLSCHLFAKI</sequence>